<dbReference type="EMBL" id="DVFI01000042">
    <property type="protein sequence ID" value="HIQ62575.1"/>
    <property type="molecule type" value="Genomic_DNA"/>
</dbReference>
<keyword evidence="2 6" id="KW-0479">Metal-binding</keyword>
<dbReference type="PANTHER" id="PTHR11804">
    <property type="entry name" value="PROTEASE M3 THIMET OLIGOPEPTIDASE-RELATED"/>
    <property type="match status" value="1"/>
</dbReference>
<dbReference type="GO" id="GO:0006508">
    <property type="term" value="P:proteolysis"/>
    <property type="evidence" value="ECO:0007669"/>
    <property type="project" value="UniProtKB-KW"/>
</dbReference>
<dbReference type="AlphaFoldDB" id="A0A9D0YVE3"/>
<comment type="similarity">
    <text evidence="6">Belongs to the peptidase M3B family.</text>
</comment>
<dbReference type="GO" id="GO:0004222">
    <property type="term" value="F:metalloendopeptidase activity"/>
    <property type="evidence" value="ECO:0007669"/>
    <property type="project" value="UniProtKB-UniRule"/>
</dbReference>
<comment type="cofactor">
    <cofactor evidence="6">
        <name>Zn(2+)</name>
        <dbReference type="ChEBI" id="CHEBI:29105"/>
    </cofactor>
    <text evidence="6">Binds 1 zinc ion.</text>
</comment>
<dbReference type="Pfam" id="PF08439">
    <property type="entry name" value="Peptidase_M3_N"/>
    <property type="match status" value="1"/>
</dbReference>
<dbReference type="GO" id="GO:0046872">
    <property type="term" value="F:metal ion binding"/>
    <property type="evidence" value="ECO:0007669"/>
    <property type="project" value="UniProtKB-UniRule"/>
</dbReference>
<dbReference type="InterPro" id="IPR001567">
    <property type="entry name" value="Pept_M3A_M3B_dom"/>
</dbReference>
<evidence type="ECO:0000313" key="9">
    <source>
        <dbReference type="EMBL" id="HIQ62575.1"/>
    </source>
</evidence>
<evidence type="ECO:0000259" key="7">
    <source>
        <dbReference type="Pfam" id="PF01432"/>
    </source>
</evidence>
<evidence type="ECO:0000259" key="8">
    <source>
        <dbReference type="Pfam" id="PF08439"/>
    </source>
</evidence>
<reference evidence="9" key="1">
    <citation type="submission" date="2020-10" db="EMBL/GenBank/DDBJ databases">
        <authorList>
            <person name="Gilroy R."/>
        </authorList>
    </citation>
    <scope>NUCLEOTIDE SEQUENCE</scope>
    <source>
        <strain evidence="9">ChiHile30-977</strain>
    </source>
</reference>
<dbReference type="Gene3D" id="1.10.1370.20">
    <property type="entry name" value="Oligoendopeptidase f, C-terminal domain"/>
    <property type="match status" value="1"/>
</dbReference>
<evidence type="ECO:0000313" key="10">
    <source>
        <dbReference type="Proteomes" id="UP000886819"/>
    </source>
</evidence>
<proteinExistence type="inferred from homology"/>
<dbReference type="Proteomes" id="UP000886819">
    <property type="component" value="Unassembled WGS sequence"/>
</dbReference>
<dbReference type="PANTHER" id="PTHR11804:SF84">
    <property type="entry name" value="SACCHAROLYSIN"/>
    <property type="match status" value="1"/>
</dbReference>
<dbReference type="CDD" id="cd09608">
    <property type="entry name" value="M3B_PepF"/>
    <property type="match status" value="1"/>
</dbReference>
<dbReference type="Gene3D" id="1.10.287.830">
    <property type="entry name" value="putative peptidase helix hairpin domain like"/>
    <property type="match status" value="1"/>
</dbReference>
<evidence type="ECO:0000256" key="4">
    <source>
        <dbReference type="ARBA" id="ARBA00022833"/>
    </source>
</evidence>
<evidence type="ECO:0000256" key="6">
    <source>
        <dbReference type="RuleBase" id="RU368091"/>
    </source>
</evidence>
<reference evidence="9" key="2">
    <citation type="journal article" date="2021" name="PeerJ">
        <title>Extensive microbial diversity within the chicken gut microbiome revealed by metagenomics and culture.</title>
        <authorList>
            <person name="Gilroy R."/>
            <person name="Ravi A."/>
            <person name="Getino M."/>
            <person name="Pursley I."/>
            <person name="Horton D.L."/>
            <person name="Alikhan N.F."/>
            <person name="Baker D."/>
            <person name="Gharbi K."/>
            <person name="Hall N."/>
            <person name="Watson M."/>
            <person name="Adriaenssens E.M."/>
            <person name="Foster-Nyarko E."/>
            <person name="Jarju S."/>
            <person name="Secka A."/>
            <person name="Antonio M."/>
            <person name="Oren A."/>
            <person name="Chaudhuri R.R."/>
            <person name="La Ragione R."/>
            <person name="Hildebrand F."/>
            <person name="Pallen M.J."/>
        </authorList>
    </citation>
    <scope>NUCLEOTIDE SEQUENCE</scope>
    <source>
        <strain evidence="9">ChiHile30-977</strain>
    </source>
</reference>
<comment type="function">
    <text evidence="6">Has oligopeptidase activity and degrades a variety of small bioactive peptides.</text>
</comment>
<evidence type="ECO:0000256" key="2">
    <source>
        <dbReference type="ARBA" id="ARBA00022723"/>
    </source>
</evidence>
<sequence>MANEQIRPRDAVESRYKWHLEDIYPDFAAWEADFERAKTAVADMKAAQSALKPGRDEILAVLERSMALTRLVERLYAFARMRRDEDSRIPQSQAAADRAETLAVQASEATAFLRPALLAMPESLLKDCMQDAAFDEYTRLLASVLRHRPHTLPAEQETLLAGAGELANAPSTIYTLFTEADLTFPDITGEDGKPCTVSDARLLTLLGSRDGRVRKEAYESVMNTYGRYGNTFASIYGASVKADVFFARTHRFSSAIEASLFDSEIPVQVYDALQTAIDERLPALNRYLALRKRALGLEALHMWDLYVDTVADYEMKLTYDEAFDLVLRALAPLGRDYVDVLARARDAGWVDVMENAGKHHGAYSWGVYGVHPYVMMNFEGTFDSASTLAHELGHAMHSYFSNQAQPFAKADYTLFAAEVASTVNEVLLNAYLLEKESDPAARQFLLGTLLEHFRTTVFRQTLFATFERETHARQEKGEALTRDTLCALYHEINRRFYGASCVVDDAVQYEWMRIPHFYRAFYVYQYATGFSAAVCIARRILREGEAAVEGYRKFLAAGGSLPPLDALRLAGVDMATPQPVREAMDWFEEILGEMETLCQ</sequence>
<dbReference type="Pfam" id="PF01432">
    <property type="entry name" value="Peptidase_M3"/>
    <property type="match status" value="1"/>
</dbReference>
<dbReference type="Gene3D" id="1.20.140.70">
    <property type="entry name" value="Oligopeptidase f, N-terminal domain"/>
    <property type="match status" value="1"/>
</dbReference>
<protein>
    <recommendedName>
        <fullName evidence="6">Oligopeptidase F</fullName>
        <ecNumber evidence="6">3.4.24.-</ecNumber>
    </recommendedName>
</protein>
<gene>
    <name evidence="9" type="primary">pepF</name>
    <name evidence="9" type="ORF">IAA66_03185</name>
</gene>
<dbReference type="InterPro" id="IPR045090">
    <property type="entry name" value="Pept_M3A_M3B"/>
</dbReference>
<dbReference type="InterPro" id="IPR004438">
    <property type="entry name" value="Peptidase_M3B"/>
</dbReference>
<dbReference type="InterPro" id="IPR013647">
    <property type="entry name" value="OligopepF_N_dom"/>
</dbReference>
<dbReference type="GO" id="GO:0006518">
    <property type="term" value="P:peptide metabolic process"/>
    <property type="evidence" value="ECO:0007669"/>
    <property type="project" value="TreeGrafter"/>
</dbReference>
<dbReference type="EC" id="3.4.24.-" evidence="6"/>
<name>A0A9D0YVE3_9FIRM</name>
<keyword evidence="3 6" id="KW-0378">Hydrolase</keyword>
<keyword evidence="1 6" id="KW-0645">Protease</keyword>
<dbReference type="InterPro" id="IPR042088">
    <property type="entry name" value="OligoPept_F_C"/>
</dbReference>
<dbReference type="SUPFAM" id="SSF55486">
    <property type="entry name" value="Metalloproteases ('zincins'), catalytic domain"/>
    <property type="match status" value="1"/>
</dbReference>
<dbReference type="NCBIfam" id="TIGR00181">
    <property type="entry name" value="pepF"/>
    <property type="match status" value="1"/>
</dbReference>
<feature type="domain" description="Peptidase M3A/M3B catalytic" evidence="7">
    <location>
        <begin position="206"/>
        <end position="584"/>
    </location>
</feature>
<feature type="domain" description="Oligopeptidase F N-terminal" evidence="8">
    <location>
        <begin position="117"/>
        <end position="184"/>
    </location>
</feature>
<organism evidence="9 10">
    <name type="scientific">Candidatus Avichristensenella intestinipullorum</name>
    <dbReference type="NCBI Taxonomy" id="2840693"/>
    <lineage>
        <taxon>Bacteria</taxon>
        <taxon>Bacillati</taxon>
        <taxon>Bacillota</taxon>
        <taxon>Clostridia</taxon>
        <taxon>Candidatus Avichristensenella</taxon>
    </lineage>
</organism>
<keyword evidence="5 6" id="KW-0482">Metalloprotease</keyword>
<keyword evidence="4 6" id="KW-0862">Zinc</keyword>
<comment type="caution">
    <text evidence="9">The sequence shown here is derived from an EMBL/GenBank/DDBJ whole genome shotgun (WGS) entry which is preliminary data.</text>
</comment>
<evidence type="ECO:0000256" key="5">
    <source>
        <dbReference type="ARBA" id="ARBA00023049"/>
    </source>
</evidence>
<evidence type="ECO:0000256" key="1">
    <source>
        <dbReference type="ARBA" id="ARBA00022670"/>
    </source>
</evidence>
<evidence type="ECO:0000256" key="3">
    <source>
        <dbReference type="ARBA" id="ARBA00022801"/>
    </source>
</evidence>
<accession>A0A9D0YVE3</accession>